<dbReference type="AlphaFoldDB" id="A0A1F6TPN2"/>
<name>A0A1F6TPN2_9PROT</name>
<accession>A0A1F6TPN2</accession>
<dbReference type="InterPro" id="IPR019587">
    <property type="entry name" value="Polyketide_cyclase/dehydratase"/>
</dbReference>
<dbReference type="SUPFAM" id="SSF55961">
    <property type="entry name" value="Bet v1-like"/>
    <property type="match status" value="1"/>
</dbReference>
<evidence type="ECO:0000313" key="2">
    <source>
        <dbReference type="Proteomes" id="UP000178885"/>
    </source>
</evidence>
<dbReference type="Gene3D" id="3.30.530.20">
    <property type="match status" value="1"/>
</dbReference>
<dbReference type="Proteomes" id="UP000178885">
    <property type="component" value="Unassembled WGS sequence"/>
</dbReference>
<comment type="caution">
    <text evidence="1">The sequence shown here is derived from an EMBL/GenBank/DDBJ whole genome shotgun (WGS) entry which is preliminary data.</text>
</comment>
<dbReference type="EMBL" id="MFSU01000065">
    <property type="protein sequence ID" value="OGI47094.1"/>
    <property type="molecule type" value="Genomic_DNA"/>
</dbReference>
<dbReference type="Pfam" id="PF10604">
    <property type="entry name" value="Polyketide_cyc2"/>
    <property type="match status" value="1"/>
</dbReference>
<evidence type="ECO:0000313" key="1">
    <source>
        <dbReference type="EMBL" id="OGI47094.1"/>
    </source>
</evidence>
<reference evidence="1 2" key="1">
    <citation type="journal article" date="2016" name="Nat. Commun.">
        <title>Thousands of microbial genomes shed light on interconnected biogeochemical processes in an aquifer system.</title>
        <authorList>
            <person name="Anantharaman K."/>
            <person name="Brown C.T."/>
            <person name="Hug L.A."/>
            <person name="Sharon I."/>
            <person name="Castelle C.J."/>
            <person name="Probst A.J."/>
            <person name="Thomas B.C."/>
            <person name="Singh A."/>
            <person name="Wilkins M.J."/>
            <person name="Karaoz U."/>
            <person name="Brodie E.L."/>
            <person name="Williams K.H."/>
            <person name="Hubbard S.S."/>
            <person name="Banfield J.F."/>
        </authorList>
    </citation>
    <scope>NUCLEOTIDE SEQUENCE [LARGE SCALE GENOMIC DNA]</scope>
</reference>
<dbReference type="InterPro" id="IPR023393">
    <property type="entry name" value="START-like_dom_sf"/>
</dbReference>
<proteinExistence type="predicted"/>
<sequence>MTPVLRSKTLSVSIERPPAEVYRFVSNPENLPKWATAFCRSVGKSEGEWIVETPDGPMRIRFVGQNELGVLDHYVSPAPGVEILNPMRVVPNGSGSEVLFTLFQLPDMSGERFAEDVRLVERDLQTLKSVLEG</sequence>
<organism evidence="1 2">
    <name type="scientific">Candidatus Muproteobacteria bacterium RBG_16_65_34</name>
    <dbReference type="NCBI Taxonomy" id="1817760"/>
    <lineage>
        <taxon>Bacteria</taxon>
        <taxon>Pseudomonadati</taxon>
        <taxon>Pseudomonadota</taxon>
        <taxon>Candidatus Muproteobacteria</taxon>
    </lineage>
</organism>
<gene>
    <name evidence="1" type="ORF">A2151_07180</name>
</gene>
<protein>
    <submittedName>
        <fullName evidence="1">Polyketide cyclase</fullName>
    </submittedName>
</protein>